<name>A0A1G2UYG6_9BACT</name>
<organism evidence="1 2">
    <name type="scientific">Candidatus Zambryskibacteria bacterium RIFOXYC1_FULL_39_10</name>
    <dbReference type="NCBI Taxonomy" id="1802779"/>
    <lineage>
        <taxon>Bacteria</taxon>
        <taxon>Candidatus Zambryskiibacteriota</taxon>
    </lineage>
</organism>
<comment type="caution">
    <text evidence="1">The sequence shown here is derived from an EMBL/GenBank/DDBJ whole genome shotgun (WGS) entry which is preliminary data.</text>
</comment>
<evidence type="ECO:0000313" key="1">
    <source>
        <dbReference type="EMBL" id="OHB14430.1"/>
    </source>
</evidence>
<dbReference type="Proteomes" id="UP000177697">
    <property type="component" value="Unassembled WGS sequence"/>
</dbReference>
<sequence>MKDLSVLAEMVEIPLHEFEAAQEASKEVTCNASTVVEAEDEYLDAVAGSTKEANALKRWLELCSTIEEVIDVYWTVMSLWEKDLTLLKMIELYEKE</sequence>
<protein>
    <submittedName>
        <fullName evidence="1">Uncharacterized protein</fullName>
    </submittedName>
</protein>
<gene>
    <name evidence="1" type="ORF">A2431_03575</name>
</gene>
<proteinExistence type="predicted"/>
<accession>A0A1G2UYG6</accession>
<evidence type="ECO:0000313" key="2">
    <source>
        <dbReference type="Proteomes" id="UP000177697"/>
    </source>
</evidence>
<dbReference type="EMBL" id="MHWW01000022">
    <property type="protein sequence ID" value="OHB14430.1"/>
    <property type="molecule type" value="Genomic_DNA"/>
</dbReference>
<dbReference type="AlphaFoldDB" id="A0A1G2UYG6"/>
<reference evidence="1 2" key="1">
    <citation type="journal article" date="2016" name="Nat. Commun.">
        <title>Thousands of microbial genomes shed light on interconnected biogeochemical processes in an aquifer system.</title>
        <authorList>
            <person name="Anantharaman K."/>
            <person name="Brown C.T."/>
            <person name="Hug L.A."/>
            <person name="Sharon I."/>
            <person name="Castelle C.J."/>
            <person name="Probst A.J."/>
            <person name="Thomas B.C."/>
            <person name="Singh A."/>
            <person name="Wilkins M.J."/>
            <person name="Karaoz U."/>
            <person name="Brodie E.L."/>
            <person name="Williams K.H."/>
            <person name="Hubbard S.S."/>
            <person name="Banfield J.F."/>
        </authorList>
    </citation>
    <scope>NUCLEOTIDE SEQUENCE [LARGE SCALE GENOMIC DNA]</scope>
</reference>